<dbReference type="EMBL" id="JBHRTS010000004">
    <property type="protein sequence ID" value="MFC3194387.1"/>
    <property type="molecule type" value="Genomic_DNA"/>
</dbReference>
<dbReference type="PANTHER" id="PTHR21621:SF4">
    <property type="entry name" value="GLUTATHIONE SYNTHETASE"/>
    <property type="match status" value="1"/>
</dbReference>
<name>A0ABV7JB37_9GAMM</name>
<accession>A0ABV7JB37</accession>
<evidence type="ECO:0000256" key="8">
    <source>
        <dbReference type="ARBA" id="ARBA00022842"/>
    </source>
</evidence>
<protein>
    <recommendedName>
        <fullName evidence="10">Glutathione synthetase</fullName>
        <ecNumber evidence="10">6.3.2.3</ecNumber>
    </recommendedName>
    <alternativeName>
        <fullName evidence="10">GSH synthetase</fullName>
        <shortName evidence="10">GSH-S</shortName>
        <shortName evidence="10">GSHase</shortName>
    </alternativeName>
    <alternativeName>
        <fullName evidence="10">Glutathione synthase</fullName>
    </alternativeName>
</protein>
<proteinExistence type="inferred from homology"/>
<dbReference type="PANTHER" id="PTHR21621">
    <property type="entry name" value="RIBOSOMAL PROTEIN S6 MODIFICATION PROTEIN"/>
    <property type="match status" value="1"/>
</dbReference>
<dbReference type="InterPro" id="IPR004215">
    <property type="entry name" value="GSHS_N"/>
</dbReference>
<evidence type="ECO:0000256" key="7">
    <source>
        <dbReference type="ARBA" id="ARBA00022840"/>
    </source>
</evidence>
<evidence type="ECO:0000256" key="5">
    <source>
        <dbReference type="ARBA" id="ARBA00022723"/>
    </source>
</evidence>
<gene>
    <name evidence="10 12" type="primary">gshB</name>
    <name evidence="12" type="ORF">ACFODZ_09060</name>
</gene>
<evidence type="ECO:0000256" key="2">
    <source>
        <dbReference type="ARBA" id="ARBA00001946"/>
    </source>
</evidence>
<evidence type="ECO:0000256" key="9">
    <source>
        <dbReference type="ARBA" id="ARBA00023211"/>
    </source>
</evidence>
<dbReference type="Pfam" id="PF02951">
    <property type="entry name" value="GSH-S_N"/>
    <property type="match status" value="1"/>
</dbReference>
<keyword evidence="7 10" id="KW-0067">ATP-binding</keyword>
<comment type="cofactor">
    <cofactor evidence="2">
        <name>Mg(2+)</name>
        <dbReference type="ChEBI" id="CHEBI:18420"/>
    </cofactor>
</comment>
<dbReference type="InterPro" id="IPR006284">
    <property type="entry name" value="Glut_synth_pro"/>
</dbReference>
<reference evidence="13" key="1">
    <citation type="journal article" date="2019" name="Int. J. Syst. Evol. Microbiol.">
        <title>The Global Catalogue of Microorganisms (GCM) 10K type strain sequencing project: providing services to taxonomists for standard genome sequencing and annotation.</title>
        <authorList>
            <consortium name="The Broad Institute Genomics Platform"/>
            <consortium name="The Broad Institute Genome Sequencing Center for Infectious Disease"/>
            <person name="Wu L."/>
            <person name="Ma J."/>
        </authorList>
    </citation>
    <scope>NUCLEOTIDE SEQUENCE [LARGE SCALE GENOMIC DNA]</scope>
    <source>
        <strain evidence="13">KCTC 42953</strain>
    </source>
</reference>
<comment type="pathway">
    <text evidence="10">Sulfur metabolism; glutathione biosynthesis; glutathione from L-cysteine and L-glutamate: step 2/2.</text>
</comment>
<evidence type="ECO:0000313" key="12">
    <source>
        <dbReference type="EMBL" id="MFC3194387.1"/>
    </source>
</evidence>
<dbReference type="SUPFAM" id="SSF52440">
    <property type="entry name" value="PreATP-grasp domain"/>
    <property type="match status" value="1"/>
</dbReference>
<dbReference type="PROSITE" id="PS50975">
    <property type="entry name" value="ATP_GRASP"/>
    <property type="match status" value="1"/>
</dbReference>
<feature type="domain" description="ATP-grasp" evidence="11">
    <location>
        <begin position="125"/>
        <end position="310"/>
    </location>
</feature>
<keyword evidence="6 10" id="KW-0547">Nucleotide-binding</keyword>
<keyword evidence="13" id="KW-1185">Reference proteome</keyword>
<comment type="similarity">
    <text evidence="10">Belongs to the prokaryotic GSH synthase family.</text>
</comment>
<dbReference type="Gene3D" id="3.30.470.20">
    <property type="entry name" value="ATP-grasp fold, B domain"/>
    <property type="match status" value="1"/>
</dbReference>
<dbReference type="Pfam" id="PF02955">
    <property type="entry name" value="GSH-S_ATP"/>
    <property type="match status" value="1"/>
</dbReference>
<dbReference type="SUPFAM" id="SSF56059">
    <property type="entry name" value="Glutathione synthetase ATP-binding domain-like"/>
    <property type="match status" value="1"/>
</dbReference>
<dbReference type="Gene3D" id="3.30.1490.20">
    <property type="entry name" value="ATP-grasp fold, A domain"/>
    <property type="match status" value="1"/>
</dbReference>
<dbReference type="InterPro" id="IPR016185">
    <property type="entry name" value="PreATP-grasp_dom_sf"/>
</dbReference>
<comment type="caution">
    <text evidence="12">The sequence shown here is derived from an EMBL/GenBank/DDBJ whole genome shotgun (WGS) entry which is preliminary data.</text>
</comment>
<dbReference type="InterPro" id="IPR004218">
    <property type="entry name" value="GSHS_ATP-bd"/>
</dbReference>
<dbReference type="NCBIfam" id="NF003573">
    <property type="entry name" value="PRK05246.1"/>
    <property type="match status" value="1"/>
</dbReference>
<evidence type="ECO:0000256" key="6">
    <source>
        <dbReference type="ARBA" id="ARBA00022741"/>
    </source>
</evidence>
<keyword evidence="3 10" id="KW-0436">Ligase</keyword>
<evidence type="ECO:0000256" key="10">
    <source>
        <dbReference type="HAMAP-Rule" id="MF_00162"/>
    </source>
</evidence>
<dbReference type="NCBIfam" id="TIGR01380">
    <property type="entry name" value="glut_syn"/>
    <property type="match status" value="1"/>
</dbReference>
<comment type="catalytic activity">
    <reaction evidence="10">
        <text>gamma-L-glutamyl-L-cysteine + glycine + ATP = glutathione + ADP + phosphate + H(+)</text>
        <dbReference type="Rhea" id="RHEA:13557"/>
        <dbReference type="ChEBI" id="CHEBI:15378"/>
        <dbReference type="ChEBI" id="CHEBI:30616"/>
        <dbReference type="ChEBI" id="CHEBI:43474"/>
        <dbReference type="ChEBI" id="CHEBI:57305"/>
        <dbReference type="ChEBI" id="CHEBI:57925"/>
        <dbReference type="ChEBI" id="CHEBI:58173"/>
        <dbReference type="ChEBI" id="CHEBI:456216"/>
        <dbReference type="EC" id="6.3.2.3"/>
    </reaction>
</comment>
<dbReference type="EC" id="6.3.2.3" evidence="10"/>
<organism evidence="12 13">
    <name type="scientific">Marinicella sediminis</name>
    <dbReference type="NCBI Taxonomy" id="1792834"/>
    <lineage>
        <taxon>Bacteria</taxon>
        <taxon>Pseudomonadati</taxon>
        <taxon>Pseudomonadota</taxon>
        <taxon>Gammaproteobacteria</taxon>
        <taxon>Lysobacterales</taxon>
        <taxon>Marinicellaceae</taxon>
        <taxon>Marinicella</taxon>
    </lineage>
</organism>
<dbReference type="RefSeq" id="WP_077411098.1">
    <property type="nucleotide sequence ID" value="NZ_JBHRTS010000004.1"/>
</dbReference>
<dbReference type="Proteomes" id="UP001595533">
    <property type="component" value="Unassembled WGS sequence"/>
</dbReference>
<evidence type="ECO:0000256" key="1">
    <source>
        <dbReference type="ARBA" id="ARBA00001936"/>
    </source>
</evidence>
<comment type="cofactor">
    <cofactor evidence="1">
        <name>Mn(2+)</name>
        <dbReference type="ChEBI" id="CHEBI:29035"/>
    </cofactor>
</comment>
<dbReference type="InterPro" id="IPR013815">
    <property type="entry name" value="ATP_grasp_subdomain_1"/>
</dbReference>
<evidence type="ECO:0000259" key="11">
    <source>
        <dbReference type="PROSITE" id="PS50975"/>
    </source>
</evidence>
<dbReference type="HAMAP" id="MF_00162">
    <property type="entry name" value="GSH_S"/>
    <property type="match status" value="1"/>
</dbReference>
<sequence>MLKIAVIMDPIEHIKPHKDSSFAMMLEAQRRGHEVYYMTANNMYCKHSQTRAVSQRIKVFDRPQDWFSAEAPEDHPLSDCDVVLMRKDPPFDMEYIMDTYMLDQIGSASTHVINAPQALRDANEKFFTEAFPECTPENIISRDVDLLKSAVNELGEVIIKPMDGMGGQSIFKTSKNDKNLNVILETVTQNGTKTTMIQKFIPAISAGDKRILLINGQPVPYALARIPSATDFRGNLAKGGTGKGLKLSDADRKICDLVGPKLKSMGIVFAGIDVIGDYLTEVNVTSPTCIRELDEIFDLNIAGELFDCIEKDII</sequence>
<keyword evidence="5" id="KW-0479">Metal-binding</keyword>
<keyword evidence="9" id="KW-0464">Manganese</keyword>
<evidence type="ECO:0000256" key="4">
    <source>
        <dbReference type="ARBA" id="ARBA00022684"/>
    </source>
</evidence>
<keyword evidence="4 10" id="KW-0317">Glutathione biosynthesis</keyword>
<evidence type="ECO:0000313" key="13">
    <source>
        <dbReference type="Proteomes" id="UP001595533"/>
    </source>
</evidence>
<keyword evidence="8" id="KW-0460">Magnesium</keyword>
<dbReference type="GO" id="GO:0004363">
    <property type="term" value="F:glutathione synthase activity"/>
    <property type="evidence" value="ECO:0007669"/>
    <property type="project" value="UniProtKB-EC"/>
</dbReference>
<dbReference type="InterPro" id="IPR011761">
    <property type="entry name" value="ATP-grasp"/>
</dbReference>
<dbReference type="Gene3D" id="3.40.50.20">
    <property type="match status" value="1"/>
</dbReference>
<evidence type="ECO:0000256" key="3">
    <source>
        <dbReference type="ARBA" id="ARBA00022598"/>
    </source>
</evidence>